<dbReference type="Gene3D" id="3.40.50.300">
    <property type="entry name" value="P-loop containing nucleotide triphosphate hydrolases"/>
    <property type="match status" value="1"/>
</dbReference>
<feature type="coiled-coil region" evidence="8">
    <location>
        <begin position="433"/>
        <end position="464"/>
    </location>
</feature>
<evidence type="ECO:0000256" key="7">
    <source>
        <dbReference type="RuleBase" id="RU003651"/>
    </source>
</evidence>
<evidence type="ECO:0000256" key="5">
    <source>
        <dbReference type="ARBA" id="ARBA00022842"/>
    </source>
</evidence>
<dbReference type="InterPro" id="IPR058017">
    <property type="entry name" value="At3g28540-like_C"/>
</dbReference>
<dbReference type="GO" id="GO:0005524">
    <property type="term" value="F:ATP binding"/>
    <property type="evidence" value="ECO:0007669"/>
    <property type="project" value="UniProtKB-KW"/>
</dbReference>
<dbReference type="PANTHER" id="PTHR23070">
    <property type="entry name" value="BCS1 AAA-TYPE ATPASE"/>
    <property type="match status" value="1"/>
</dbReference>
<evidence type="ECO:0000256" key="1">
    <source>
        <dbReference type="ARBA" id="ARBA00001946"/>
    </source>
</evidence>
<dbReference type="OrthoDB" id="10251412at2759"/>
<evidence type="ECO:0000259" key="10">
    <source>
        <dbReference type="SMART" id="SM00382"/>
    </source>
</evidence>
<comment type="similarity">
    <text evidence="2">Belongs to the AAA ATPase family. BCS1 subfamily.</text>
</comment>
<sequence length="499" mass="58224">MESQLWMTWGSVLVSLFACLATTAKDFLPYTIRSFLMRRWRTVVEVFNPYVDIRIDELSGEWLRYSLAYGSIETYLANTSSTRARKLKGRMDKDSHNLILSMDEYEEVTDDFHGVTVWWTSGKSMNRSQSFSFYPSPDEKRFYKLSFHKRHRKLVVDSYMKHVVEEAKVIEARNRRRKLYTNNPKMDDHSYRTKLWSHVPFEHPATFETVAMDANKKNKIIKDLDFFKNSKEYYRRIGKAWKRGYLLYGPPGTGKSTMIAAMANYMDYDVYDLELTSVKDNTELRKLMIETSSKSIIVIEDIDCSLDLTGSRKKKEEEEEEEEKQEKKKGVGGRLSRGKDESRVTLSGLLNFIDGLWSACGGERLIIFTTNHIEKLDPALIRTGRMDRHIEMSYCCYEGFKVLAKNYLGLEWHELFKEVRRLFEVDQVQVAPADVAERLMAEALDEKEEENRTCLRNLIEFMEKAKEEKMKKETAGEGDRGKNTEEEDGASVSESDHKD</sequence>
<dbReference type="PROSITE" id="PS00674">
    <property type="entry name" value="AAA"/>
    <property type="match status" value="1"/>
</dbReference>
<keyword evidence="8" id="KW-0175">Coiled coil</keyword>
<evidence type="ECO:0000256" key="6">
    <source>
        <dbReference type="ARBA" id="ARBA00049360"/>
    </source>
</evidence>
<dbReference type="InterPro" id="IPR003959">
    <property type="entry name" value="ATPase_AAA_core"/>
</dbReference>
<keyword evidence="5" id="KW-0460">Magnesium</keyword>
<name>A0A5K1E912_9MAGN</name>
<feature type="compositionally biased region" description="Basic and acidic residues" evidence="9">
    <location>
        <begin position="466"/>
        <end position="484"/>
    </location>
</feature>
<feature type="region of interest" description="Disordered" evidence="9">
    <location>
        <begin position="311"/>
        <end position="338"/>
    </location>
</feature>
<feature type="region of interest" description="Disordered" evidence="9">
    <location>
        <begin position="466"/>
        <end position="499"/>
    </location>
</feature>
<accession>A0A5K1E912</accession>
<dbReference type="OMA" id="IFHEYET"/>
<dbReference type="GO" id="GO:0006950">
    <property type="term" value="P:response to stress"/>
    <property type="evidence" value="ECO:0007669"/>
    <property type="project" value="UniProtKB-ARBA"/>
</dbReference>
<dbReference type="Gramene" id="NC6G0156810.1">
    <property type="protein sequence ID" value="NC6G0156810.1:cds"/>
    <property type="gene ID" value="NC6G0156810"/>
</dbReference>
<dbReference type="InterPro" id="IPR027417">
    <property type="entry name" value="P-loop_NTPase"/>
</dbReference>
<dbReference type="AlphaFoldDB" id="A0A5K1E912"/>
<keyword evidence="3 7" id="KW-0547">Nucleotide-binding</keyword>
<dbReference type="EMBL" id="LR721784">
    <property type="protein sequence ID" value="VVW48150.1"/>
    <property type="molecule type" value="Genomic_DNA"/>
</dbReference>
<dbReference type="InterPro" id="IPR025753">
    <property type="entry name" value="AAA_N_dom"/>
</dbReference>
<gene>
    <name evidence="11" type="ORF">NYM_LOCUS21692</name>
</gene>
<proteinExistence type="inferred from homology"/>
<dbReference type="GO" id="GO:0016887">
    <property type="term" value="F:ATP hydrolysis activity"/>
    <property type="evidence" value="ECO:0007669"/>
    <property type="project" value="InterPro"/>
</dbReference>
<comment type="cofactor">
    <cofactor evidence="1">
        <name>Mg(2+)</name>
        <dbReference type="ChEBI" id="CHEBI:18420"/>
    </cofactor>
</comment>
<dbReference type="InterPro" id="IPR003593">
    <property type="entry name" value="AAA+_ATPase"/>
</dbReference>
<evidence type="ECO:0000256" key="2">
    <source>
        <dbReference type="ARBA" id="ARBA00007448"/>
    </source>
</evidence>
<protein>
    <recommendedName>
        <fullName evidence="10">AAA+ ATPase domain-containing protein</fullName>
    </recommendedName>
</protein>
<keyword evidence="4 7" id="KW-0067">ATP-binding</keyword>
<dbReference type="SMART" id="SM00382">
    <property type="entry name" value="AAA"/>
    <property type="match status" value="1"/>
</dbReference>
<evidence type="ECO:0000313" key="11">
    <source>
        <dbReference type="EMBL" id="VVW48150.1"/>
    </source>
</evidence>
<dbReference type="Pfam" id="PF00004">
    <property type="entry name" value="AAA"/>
    <property type="match status" value="2"/>
</dbReference>
<reference evidence="11" key="1">
    <citation type="submission" date="2019-09" db="EMBL/GenBank/DDBJ databases">
        <authorList>
            <person name="Zhang L."/>
        </authorList>
    </citation>
    <scope>NUCLEOTIDE SEQUENCE</scope>
</reference>
<organism evidence="11">
    <name type="scientific">Nymphaea colorata</name>
    <name type="common">pocket water lily</name>
    <dbReference type="NCBI Taxonomy" id="210225"/>
    <lineage>
        <taxon>Eukaryota</taxon>
        <taxon>Viridiplantae</taxon>
        <taxon>Streptophyta</taxon>
        <taxon>Embryophyta</taxon>
        <taxon>Tracheophyta</taxon>
        <taxon>Spermatophyta</taxon>
        <taxon>Magnoliopsida</taxon>
        <taxon>Nymphaeales</taxon>
        <taxon>Nymphaeaceae</taxon>
        <taxon>Nymphaea</taxon>
    </lineage>
</organism>
<evidence type="ECO:0000256" key="3">
    <source>
        <dbReference type="ARBA" id="ARBA00022741"/>
    </source>
</evidence>
<dbReference type="SUPFAM" id="SSF52540">
    <property type="entry name" value="P-loop containing nucleoside triphosphate hydrolases"/>
    <property type="match status" value="1"/>
</dbReference>
<dbReference type="InterPro" id="IPR003960">
    <property type="entry name" value="ATPase_AAA_CS"/>
</dbReference>
<evidence type="ECO:0000256" key="8">
    <source>
        <dbReference type="SAM" id="Coils"/>
    </source>
</evidence>
<dbReference type="Gene3D" id="6.10.280.40">
    <property type="match status" value="1"/>
</dbReference>
<feature type="domain" description="AAA+ ATPase" evidence="10">
    <location>
        <begin position="241"/>
        <end position="396"/>
    </location>
</feature>
<dbReference type="Pfam" id="PF14363">
    <property type="entry name" value="AAA_assoc"/>
    <property type="match status" value="1"/>
</dbReference>
<dbReference type="FunFam" id="3.40.50.300:FF:001122">
    <property type="entry name" value="AAA-ATPase ASD, mitochondrial"/>
    <property type="match status" value="1"/>
</dbReference>
<dbReference type="CDD" id="cd19510">
    <property type="entry name" value="RecA-like_BCS1"/>
    <property type="match status" value="1"/>
</dbReference>
<comment type="catalytic activity">
    <reaction evidence="6">
        <text>ATP + H2O = ADP + phosphate + H(+)</text>
        <dbReference type="Rhea" id="RHEA:13065"/>
        <dbReference type="ChEBI" id="CHEBI:15377"/>
        <dbReference type="ChEBI" id="CHEBI:15378"/>
        <dbReference type="ChEBI" id="CHEBI:30616"/>
        <dbReference type="ChEBI" id="CHEBI:43474"/>
        <dbReference type="ChEBI" id="CHEBI:456216"/>
    </reaction>
</comment>
<evidence type="ECO:0000256" key="9">
    <source>
        <dbReference type="SAM" id="MobiDB-lite"/>
    </source>
</evidence>
<dbReference type="InterPro" id="IPR050747">
    <property type="entry name" value="Mitochondrial_chaperone_BCS1"/>
</dbReference>
<dbReference type="Pfam" id="PF25568">
    <property type="entry name" value="AAA_lid_At3g28540"/>
    <property type="match status" value="1"/>
</dbReference>
<evidence type="ECO:0000256" key="4">
    <source>
        <dbReference type="ARBA" id="ARBA00022840"/>
    </source>
</evidence>